<evidence type="ECO:0000313" key="2">
    <source>
        <dbReference type="Proteomes" id="UP000789525"/>
    </source>
</evidence>
<accession>A0ACA9NS42</accession>
<evidence type="ECO:0000313" key="1">
    <source>
        <dbReference type="EMBL" id="CAG8674276.1"/>
    </source>
</evidence>
<feature type="non-terminal residue" evidence="1">
    <location>
        <position position="957"/>
    </location>
</feature>
<comment type="caution">
    <text evidence="1">The sequence shown here is derived from an EMBL/GenBank/DDBJ whole genome shotgun (WGS) entry which is preliminary data.</text>
</comment>
<proteinExistence type="predicted"/>
<name>A0ACA9NS42_9GLOM</name>
<protein>
    <submittedName>
        <fullName evidence="1">17585_t:CDS:1</fullName>
    </submittedName>
</protein>
<dbReference type="Proteomes" id="UP000789525">
    <property type="component" value="Unassembled WGS sequence"/>
</dbReference>
<gene>
    <name evidence="1" type="ORF">ACOLOM_LOCUS9071</name>
</gene>
<feature type="non-terminal residue" evidence="1">
    <location>
        <position position="1"/>
    </location>
</feature>
<sequence>RPPNCHIVIKENLIEKKANLDSTTTPITTVRAPSLLDPTNLNVGVSATPARSSPSSSALLGVRVESLVLHYSYSLALDYPIFYNIIDRRRHSQIHNTRLHPHLCSTAKEVSSQILALRSHPPAPLTSSVSLPDTILASNIQRYPSPTQSTNSRHSAGQNHNANSTPLRVVAPFVYNAPPAAYESTSSLASDEIRDSEKSSSLRIKRSITKLLSSKEEAPSNPYPKSTPRDSGKKKGKENGDAQRPRKGSFFGSSSSFFEEPTTKSSSRPPSIASTSSGAKKLVNWIGQSGVTRKFQDVLSRSGSSSHPSVSSSAKARKSGEYGDEERDDASSISSTTSFVQNAPEDDFTRIFPEPEPVPAMPLPNLQPPYQIPTAVYLPRSHTNLHALTLASLAFPPSPHPLLYNPSMPAFPRSSNPSSKLPRLPTFRAHLAKTRILDRLEAQDLTPSENESIIPFGRRDDPSQKEPNTSNSTSEGEGEEGKRTINDNPGSSVGLEAWTRRLPFSERIRVWKNDTSYNGFGNSGDDLKYEPLTPSRPFRTELQISGGIKALAGLVAARPLSIDRELPQLPPPEPVVLPEAPPTLTLGPISPLSQEALVIEESMLMESNQTPPPFTPNTVIVPLPAVPVALTSPRPLPVPPSRAGVESVAQQKDWEDDEDNFSLVIPVRPLPPRPLPIPPSASSSQASLDQILVVDTPAFTAPTQNTVHLSSSGHDHSQSGLLSSSSMTSAPQTPMDLLETESIRRRSIGSISVVISNPGTVSLEEMDGLEATNPMDIDTRRRSTATLRMSIAQKRMSMASRKSHVSPMSSPSLRNHPLPPLTESFYSHSRVSSQRTPMDSAGGSMEKLSHQKGTSTSSTSFEPPLESLDQHNSRSSSPAIIESVNAMINEPKAEDQKSLEPSRISEEHVDPFFYPANAPEPPQQKLVINGTSSPILSPAETERLFSSSSEMPMLTLS</sequence>
<reference evidence="1" key="1">
    <citation type="submission" date="2021-06" db="EMBL/GenBank/DDBJ databases">
        <authorList>
            <person name="Kallberg Y."/>
            <person name="Tangrot J."/>
            <person name="Rosling A."/>
        </authorList>
    </citation>
    <scope>NUCLEOTIDE SEQUENCE</scope>
    <source>
        <strain evidence="1">CL356</strain>
    </source>
</reference>
<keyword evidence="2" id="KW-1185">Reference proteome</keyword>
<dbReference type="EMBL" id="CAJVPT010025263">
    <property type="protein sequence ID" value="CAG8674276.1"/>
    <property type="molecule type" value="Genomic_DNA"/>
</dbReference>
<organism evidence="1 2">
    <name type="scientific">Acaulospora colombiana</name>
    <dbReference type="NCBI Taxonomy" id="27376"/>
    <lineage>
        <taxon>Eukaryota</taxon>
        <taxon>Fungi</taxon>
        <taxon>Fungi incertae sedis</taxon>
        <taxon>Mucoromycota</taxon>
        <taxon>Glomeromycotina</taxon>
        <taxon>Glomeromycetes</taxon>
        <taxon>Diversisporales</taxon>
        <taxon>Acaulosporaceae</taxon>
        <taxon>Acaulospora</taxon>
    </lineage>
</organism>